<sequence>MRTVTNYYLVNLSVADLLMALLNCSFNFFYMIFSNWPFGSLYCSVNNFVANVTVTASVFTLVAITVDRYTAIMRPLHHRMSRVRSWVIIALIWVLSCSLACPGVLFSNTMTIRYANGQSKTVCFVQWPDGRFPSSETEYVYNIIFLGVTYLIPVLLMGVCYFLMGRELWGSRSIGEQTSRQLDAIKSKRKVIRMFIVVVTIFAVCWLPYHAYYIIIFHRRELSRSAYVHHLYLLFYWLAMSNAMVNPLIYYWMNRKFRVYFRQAICHCFCLRPNYKHDLEVVTGVKRGGSVSNFNRSCRSGGHPQRGHSARKDHFETQEIRVKTLIVSATRTLQNGLAPIDTKPRQNGHSGHYLTNSDCDCHSHQELDKNGNDV</sequence>
<dbReference type="InterPro" id="IPR017452">
    <property type="entry name" value="GPCR_Rhodpsn_7TM"/>
</dbReference>
<dbReference type="SUPFAM" id="SSF81321">
    <property type="entry name" value="Family A G protein-coupled receptor-like"/>
    <property type="match status" value="1"/>
</dbReference>
<evidence type="ECO:0000256" key="1">
    <source>
        <dbReference type="ARBA" id="ARBA00004651"/>
    </source>
</evidence>
<keyword evidence="7 11" id="KW-0472">Membrane</keyword>
<dbReference type="EMBL" id="OU963866">
    <property type="protein sequence ID" value="CAH0390330.1"/>
    <property type="molecule type" value="Genomic_DNA"/>
</dbReference>
<keyword evidence="4 10" id="KW-0812">Transmembrane</keyword>
<evidence type="ECO:0000313" key="13">
    <source>
        <dbReference type="EMBL" id="CAH0390330.1"/>
    </source>
</evidence>
<dbReference type="CDD" id="cd15390">
    <property type="entry name" value="7tmA_TACR"/>
    <property type="match status" value="1"/>
</dbReference>
<keyword evidence="5 11" id="KW-1133">Transmembrane helix</keyword>
<evidence type="ECO:0000256" key="11">
    <source>
        <dbReference type="SAM" id="Phobius"/>
    </source>
</evidence>
<dbReference type="Pfam" id="PF00001">
    <property type="entry name" value="7tm_1"/>
    <property type="match status" value="1"/>
</dbReference>
<evidence type="ECO:0000256" key="6">
    <source>
        <dbReference type="ARBA" id="ARBA00023040"/>
    </source>
</evidence>
<proteinExistence type="inferred from homology"/>
<evidence type="ECO:0000256" key="4">
    <source>
        <dbReference type="ARBA" id="ARBA00022692"/>
    </source>
</evidence>
<dbReference type="PROSITE" id="PS00237">
    <property type="entry name" value="G_PROTEIN_RECEP_F1_1"/>
    <property type="match status" value="1"/>
</dbReference>
<dbReference type="InterPro" id="IPR000276">
    <property type="entry name" value="GPCR_Rhodpsn"/>
</dbReference>
<dbReference type="GO" id="GO:0004995">
    <property type="term" value="F:tachykinin receptor activity"/>
    <property type="evidence" value="ECO:0007669"/>
    <property type="project" value="InterPro"/>
</dbReference>
<dbReference type="KEGG" id="btab:109037524"/>
<evidence type="ECO:0000259" key="12">
    <source>
        <dbReference type="PROSITE" id="PS50262"/>
    </source>
</evidence>
<dbReference type="PANTHER" id="PTHR46925">
    <property type="entry name" value="G-PROTEIN COUPLED RECEPTOR TKR-1-RELATED"/>
    <property type="match status" value="1"/>
</dbReference>
<dbReference type="Gene3D" id="1.20.1070.10">
    <property type="entry name" value="Rhodopsin 7-helix transmembrane proteins"/>
    <property type="match status" value="1"/>
</dbReference>
<organism evidence="13 14">
    <name type="scientific">Bemisia tabaci</name>
    <name type="common">Sweetpotato whitefly</name>
    <name type="synonym">Aleurodes tabaci</name>
    <dbReference type="NCBI Taxonomy" id="7038"/>
    <lineage>
        <taxon>Eukaryota</taxon>
        <taxon>Metazoa</taxon>
        <taxon>Ecdysozoa</taxon>
        <taxon>Arthropoda</taxon>
        <taxon>Hexapoda</taxon>
        <taxon>Insecta</taxon>
        <taxon>Pterygota</taxon>
        <taxon>Neoptera</taxon>
        <taxon>Paraneoptera</taxon>
        <taxon>Hemiptera</taxon>
        <taxon>Sternorrhyncha</taxon>
        <taxon>Aleyrodoidea</taxon>
        <taxon>Aleyrodidae</taxon>
        <taxon>Aleyrodinae</taxon>
        <taxon>Bemisia</taxon>
    </lineage>
</organism>
<keyword evidence="3" id="KW-1003">Cell membrane</keyword>
<evidence type="ECO:0000256" key="3">
    <source>
        <dbReference type="ARBA" id="ARBA00022475"/>
    </source>
</evidence>
<evidence type="ECO:0000256" key="7">
    <source>
        <dbReference type="ARBA" id="ARBA00023136"/>
    </source>
</evidence>
<name>A0A9P0ACP1_BEMTA</name>
<feature type="transmembrane region" description="Helical" evidence="11">
    <location>
        <begin position="45"/>
        <end position="66"/>
    </location>
</feature>
<keyword evidence="6 10" id="KW-0297">G-protein coupled receptor</keyword>
<evidence type="ECO:0000256" key="10">
    <source>
        <dbReference type="RuleBase" id="RU000688"/>
    </source>
</evidence>
<evidence type="ECO:0000256" key="9">
    <source>
        <dbReference type="ARBA" id="ARBA00023224"/>
    </source>
</evidence>
<accession>A0A9P0ACP1</accession>
<feature type="transmembrane region" description="Helical" evidence="11">
    <location>
        <begin position="235"/>
        <end position="253"/>
    </location>
</feature>
<feature type="transmembrane region" description="Helical" evidence="11">
    <location>
        <begin position="7"/>
        <end position="33"/>
    </location>
</feature>
<dbReference type="OrthoDB" id="5981855at2759"/>
<gene>
    <name evidence="13" type="ORF">BEMITA_LOCUS9063</name>
</gene>
<comment type="similarity">
    <text evidence="2 10">Belongs to the G-protein coupled receptor 1 family.</text>
</comment>
<keyword evidence="14" id="KW-1185">Reference proteome</keyword>
<dbReference type="InterPro" id="IPR001681">
    <property type="entry name" value="Neurokn_rcpt"/>
</dbReference>
<keyword evidence="8 10" id="KW-0675">Receptor</keyword>
<feature type="transmembrane region" description="Helical" evidence="11">
    <location>
        <begin position="194"/>
        <end position="215"/>
    </location>
</feature>
<evidence type="ECO:0000256" key="5">
    <source>
        <dbReference type="ARBA" id="ARBA00022989"/>
    </source>
</evidence>
<feature type="transmembrane region" description="Helical" evidence="11">
    <location>
        <begin position="139"/>
        <end position="164"/>
    </location>
</feature>
<dbReference type="PRINTS" id="PR00237">
    <property type="entry name" value="GPCRRHODOPSN"/>
</dbReference>
<evidence type="ECO:0000256" key="2">
    <source>
        <dbReference type="ARBA" id="ARBA00010663"/>
    </source>
</evidence>
<feature type="domain" description="G-protein coupled receptors family 1 profile" evidence="12">
    <location>
        <begin position="1"/>
        <end position="250"/>
    </location>
</feature>
<dbReference type="AlphaFoldDB" id="A0A9P0ACP1"/>
<dbReference type="GO" id="GO:0005886">
    <property type="term" value="C:plasma membrane"/>
    <property type="evidence" value="ECO:0007669"/>
    <property type="project" value="UniProtKB-SubCell"/>
</dbReference>
<protein>
    <recommendedName>
        <fullName evidence="12">G-protein coupled receptors family 1 profile domain-containing protein</fullName>
    </recommendedName>
</protein>
<comment type="subcellular location">
    <subcellularLocation>
        <location evidence="1">Cell membrane</location>
        <topology evidence="1">Multi-pass membrane protein</topology>
    </subcellularLocation>
</comment>
<dbReference type="PANTHER" id="PTHR46925:SF2">
    <property type="entry name" value="G-PROTEIN COUPLED RECEPTOR TKR-1-RELATED"/>
    <property type="match status" value="1"/>
</dbReference>
<dbReference type="Proteomes" id="UP001152759">
    <property type="component" value="Chromosome 5"/>
</dbReference>
<evidence type="ECO:0000256" key="8">
    <source>
        <dbReference type="ARBA" id="ARBA00023170"/>
    </source>
</evidence>
<dbReference type="PROSITE" id="PS50262">
    <property type="entry name" value="G_PROTEIN_RECEP_F1_2"/>
    <property type="match status" value="1"/>
</dbReference>
<evidence type="ECO:0000313" key="14">
    <source>
        <dbReference type="Proteomes" id="UP001152759"/>
    </source>
</evidence>
<reference evidence="13" key="1">
    <citation type="submission" date="2021-12" db="EMBL/GenBank/DDBJ databases">
        <authorList>
            <person name="King R."/>
        </authorList>
    </citation>
    <scope>NUCLEOTIDE SEQUENCE</scope>
</reference>
<feature type="transmembrane region" description="Helical" evidence="11">
    <location>
        <begin position="86"/>
        <end position="106"/>
    </location>
</feature>
<keyword evidence="9 10" id="KW-0807">Transducer</keyword>